<dbReference type="Gramene" id="RZC72433">
    <property type="protein sequence ID" value="RZC72433"/>
    <property type="gene ID" value="C5167_047916"/>
</dbReference>
<dbReference type="Proteomes" id="UP000316621">
    <property type="component" value="Chromosome 8"/>
</dbReference>
<dbReference type="InterPro" id="IPR033575">
    <property type="entry name" value="DDA1-like"/>
</dbReference>
<organism evidence="4 5">
    <name type="scientific">Papaver somniferum</name>
    <name type="common">Opium poppy</name>
    <dbReference type="NCBI Taxonomy" id="3469"/>
    <lineage>
        <taxon>Eukaryota</taxon>
        <taxon>Viridiplantae</taxon>
        <taxon>Streptophyta</taxon>
        <taxon>Embryophyta</taxon>
        <taxon>Tracheophyta</taxon>
        <taxon>Spermatophyta</taxon>
        <taxon>Magnoliopsida</taxon>
        <taxon>Ranunculales</taxon>
        <taxon>Papaveraceae</taxon>
        <taxon>Papaveroideae</taxon>
        <taxon>Papaver</taxon>
    </lineage>
</organism>
<dbReference type="PANTHER" id="PTHR31879:SF8">
    <property type="entry name" value="DET1- AND DDB1-ASSOCIATED PROTEIN 1"/>
    <property type="match status" value="1"/>
</dbReference>
<accession>A0A4Y7KGD0</accession>
<dbReference type="PANTHER" id="PTHR31879">
    <property type="entry name" value="DET1- AND DDB1-ASSOCIATED PROTEIN 1"/>
    <property type="match status" value="1"/>
</dbReference>
<evidence type="ECO:0000256" key="2">
    <source>
        <dbReference type="SAM" id="MobiDB-lite"/>
    </source>
</evidence>
<feature type="compositionally biased region" description="Low complexity" evidence="2">
    <location>
        <begin position="22"/>
        <end position="35"/>
    </location>
</feature>
<evidence type="ECO:0000256" key="1">
    <source>
        <dbReference type="ARBA" id="ARBA00008042"/>
    </source>
</evidence>
<dbReference type="GO" id="GO:0009788">
    <property type="term" value="P:negative regulation of abscisic acid-activated signaling pathway"/>
    <property type="evidence" value="ECO:0007669"/>
    <property type="project" value="EnsemblPlants"/>
</dbReference>
<dbReference type="EMBL" id="CM010722">
    <property type="protein sequence ID" value="RZC72433.1"/>
    <property type="molecule type" value="Genomic_DNA"/>
</dbReference>
<reference evidence="4 5" key="1">
    <citation type="journal article" date="2018" name="Science">
        <title>The opium poppy genome and morphinan production.</title>
        <authorList>
            <person name="Guo L."/>
            <person name="Winzer T."/>
            <person name="Yang X."/>
            <person name="Li Y."/>
            <person name="Ning Z."/>
            <person name="He Z."/>
            <person name="Teodor R."/>
            <person name="Lu Y."/>
            <person name="Bowser T.A."/>
            <person name="Graham I.A."/>
            <person name="Ye K."/>
        </authorList>
    </citation>
    <scope>NUCLEOTIDE SEQUENCE [LARGE SCALE GENOMIC DNA]</scope>
    <source>
        <strain evidence="5">cv. HN1</strain>
        <tissue evidence="4">Leaves</tissue>
    </source>
</reference>
<dbReference type="AlphaFoldDB" id="A0A4Y7KGD0"/>
<evidence type="ECO:0000313" key="4">
    <source>
        <dbReference type="EMBL" id="RZC72433.1"/>
    </source>
</evidence>
<proteinExistence type="inferred from homology"/>
<keyword evidence="5" id="KW-1185">Reference proteome</keyword>
<dbReference type="OrthoDB" id="8598182at2759"/>
<protein>
    <recommendedName>
        <fullName evidence="3">DET1- and DDB1-associated protein 1 domain-containing protein</fullName>
    </recommendedName>
</protein>
<feature type="region of interest" description="Disordered" evidence="2">
    <location>
        <begin position="1"/>
        <end position="51"/>
    </location>
</feature>
<dbReference type="GO" id="GO:0005634">
    <property type="term" value="C:nucleus"/>
    <property type="evidence" value="ECO:0007669"/>
    <property type="project" value="EnsemblPlants"/>
</dbReference>
<dbReference type="GO" id="GO:0032436">
    <property type="term" value="P:positive regulation of proteasomal ubiquitin-dependent protein catabolic process"/>
    <property type="evidence" value="ECO:0007669"/>
    <property type="project" value="EnsemblPlants"/>
</dbReference>
<evidence type="ECO:0000313" key="5">
    <source>
        <dbReference type="Proteomes" id="UP000316621"/>
    </source>
</evidence>
<name>A0A4Y7KGD0_PAPSO</name>
<dbReference type="InterPro" id="IPR018276">
    <property type="entry name" value="DDA1_dom"/>
</dbReference>
<sequence>MGSHPGDWPSYNPHNFSQLRATDPSLPTSKSTPTTYHPTHNRTAPPPNQVITTEATNILLRQFYQRADTKLRPKRAASENLIPEHGSKHHRGSSGDASK</sequence>
<gene>
    <name evidence="4" type="ORF">C5167_047916</name>
</gene>
<evidence type="ECO:0000259" key="3">
    <source>
        <dbReference type="Pfam" id="PF10172"/>
    </source>
</evidence>
<dbReference type="Pfam" id="PF10172">
    <property type="entry name" value="DDA1"/>
    <property type="match status" value="1"/>
</dbReference>
<feature type="region of interest" description="Disordered" evidence="2">
    <location>
        <begin position="68"/>
        <end position="99"/>
    </location>
</feature>
<comment type="similarity">
    <text evidence="1">Belongs to the DDA1 family.</text>
</comment>
<feature type="domain" description="DET1- and DDB1-associated protein 1" evidence="3">
    <location>
        <begin position="7"/>
        <end position="68"/>
    </location>
</feature>
<dbReference type="STRING" id="3469.A0A4Y7KGD0"/>
<dbReference type="OMA" id="YQHAEEK"/>
<dbReference type="GO" id="GO:0080008">
    <property type="term" value="C:Cul4-RING E3 ubiquitin ligase complex"/>
    <property type="evidence" value="ECO:0007669"/>
    <property type="project" value="TreeGrafter"/>
</dbReference>